<keyword evidence="1" id="KW-0812">Transmembrane</keyword>
<evidence type="ECO:0000313" key="3">
    <source>
        <dbReference type="Proteomes" id="UP001470023"/>
    </source>
</evidence>
<keyword evidence="1" id="KW-1133">Transmembrane helix</keyword>
<reference evidence="2 3" key="1">
    <citation type="submission" date="2024-06" db="EMBL/GenBank/DDBJ databases">
        <title>The Natural Products Discovery Center: Release of the First 8490 Sequenced Strains for Exploring Actinobacteria Biosynthetic Diversity.</title>
        <authorList>
            <person name="Kalkreuter E."/>
            <person name="Kautsar S.A."/>
            <person name="Yang D."/>
            <person name="Bader C.D."/>
            <person name="Teijaro C.N."/>
            <person name="Fluegel L."/>
            <person name="Davis C.M."/>
            <person name="Simpson J.R."/>
            <person name="Lauterbach L."/>
            <person name="Steele A.D."/>
            <person name="Gui C."/>
            <person name="Meng S."/>
            <person name="Li G."/>
            <person name="Viehrig K."/>
            <person name="Ye F."/>
            <person name="Su P."/>
            <person name="Kiefer A.F."/>
            <person name="Nichols A."/>
            <person name="Cepeda A.J."/>
            <person name="Yan W."/>
            <person name="Fan B."/>
            <person name="Jiang Y."/>
            <person name="Adhikari A."/>
            <person name="Zheng C.-J."/>
            <person name="Schuster L."/>
            <person name="Cowan T.M."/>
            <person name="Smanski M.J."/>
            <person name="Chevrette M.G."/>
            <person name="De Carvalho L.P.S."/>
            <person name="Shen B."/>
        </authorList>
    </citation>
    <scope>NUCLEOTIDE SEQUENCE [LARGE SCALE GENOMIC DNA]</scope>
    <source>
        <strain evidence="2 3">NPDC001166</strain>
    </source>
</reference>
<dbReference type="EMBL" id="JBEPAZ010000025">
    <property type="protein sequence ID" value="MER6431160.1"/>
    <property type="molecule type" value="Genomic_DNA"/>
</dbReference>
<protein>
    <submittedName>
        <fullName evidence="2">Uncharacterized protein</fullName>
    </submittedName>
</protein>
<accession>A0ABV1UCX9</accession>
<dbReference type="RefSeq" id="WP_123440353.1">
    <property type="nucleotide sequence ID" value="NZ_JBEPAZ010000025.1"/>
</dbReference>
<feature type="transmembrane region" description="Helical" evidence="1">
    <location>
        <begin position="74"/>
        <end position="94"/>
    </location>
</feature>
<gene>
    <name evidence="2" type="ORF">ABT272_26030</name>
</gene>
<dbReference type="Proteomes" id="UP001470023">
    <property type="component" value="Unassembled WGS sequence"/>
</dbReference>
<evidence type="ECO:0000313" key="2">
    <source>
        <dbReference type="EMBL" id="MER6431160.1"/>
    </source>
</evidence>
<sequence>MPRTVTPASADSPATALGPTALVLGALAAVGVWPTLTLGLLPEMLIAGGLAVTFGLTGLHYAHRGVGRTWTSVAGVVLGAVGLLYPFVVFFLPLPF</sequence>
<proteinExistence type="predicted"/>
<feature type="transmembrane region" description="Helical" evidence="1">
    <location>
        <begin position="44"/>
        <end position="62"/>
    </location>
</feature>
<evidence type="ECO:0000256" key="1">
    <source>
        <dbReference type="SAM" id="Phobius"/>
    </source>
</evidence>
<keyword evidence="3" id="KW-1185">Reference proteome</keyword>
<keyword evidence="1" id="KW-0472">Membrane</keyword>
<name>A0ABV1UCX9_9ACTN</name>
<organism evidence="2 3">
    <name type="scientific">Streptomyces sp. 900105245</name>
    <dbReference type="NCBI Taxonomy" id="3154379"/>
    <lineage>
        <taxon>Bacteria</taxon>
        <taxon>Bacillati</taxon>
        <taxon>Actinomycetota</taxon>
        <taxon>Actinomycetes</taxon>
        <taxon>Kitasatosporales</taxon>
        <taxon>Streptomycetaceae</taxon>
        <taxon>Streptomyces</taxon>
    </lineage>
</organism>
<comment type="caution">
    <text evidence="2">The sequence shown here is derived from an EMBL/GenBank/DDBJ whole genome shotgun (WGS) entry which is preliminary data.</text>
</comment>